<dbReference type="Pfam" id="PF02563">
    <property type="entry name" value="Poly_export"/>
    <property type="match status" value="1"/>
</dbReference>
<evidence type="ECO:0000259" key="17">
    <source>
        <dbReference type="Pfam" id="PF10531"/>
    </source>
</evidence>
<dbReference type="AlphaFoldDB" id="A0A068NTG3"/>
<evidence type="ECO:0000313" key="19">
    <source>
        <dbReference type="EMBL" id="AIE86622.1"/>
    </source>
</evidence>
<evidence type="ECO:0000256" key="10">
    <source>
        <dbReference type="ARBA" id="ARBA00023114"/>
    </source>
</evidence>
<evidence type="ECO:0000256" key="14">
    <source>
        <dbReference type="ARBA" id="ARBA00023288"/>
    </source>
</evidence>
<dbReference type="PANTHER" id="PTHR33619">
    <property type="entry name" value="POLYSACCHARIDE EXPORT PROTEIN GFCE-RELATED"/>
    <property type="match status" value="1"/>
</dbReference>
<dbReference type="EMBL" id="CP007139">
    <property type="protein sequence ID" value="AIE86622.1"/>
    <property type="molecule type" value="Genomic_DNA"/>
</dbReference>
<dbReference type="PANTHER" id="PTHR33619:SF3">
    <property type="entry name" value="POLYSACCHARIDE EXPORT PROTEIN GFCE-RELATED"/>
    <property type="match status" value="1"/>
</dbReference>
<keyword evidence="12" id="KW-0564">Palmitate</keyword>
<evidence type="ECO:0000256" key="12">
    <source>
        <dbReference type="ARBA" id="ARBA00023139"/>
    </source>
</evidence>
<name>A0A068NTG3_FIMGI</name>
<keyword evidence="10" id="KW-0626">Porin</keyword>
<keyword evidence="11" id="KW-0472">Membrane</keyword>
<feature type="domain" description="Polysaccharide export protein N-terminal" evidence="16">
    <location>
        <begin position="90"/>
        <end position="167"/>
    </location>
</feature>
<evidence type="ECO:0000256" key="11">
    <source>
        <dbReference type="ARBA" id="ARBA00023136"/>
    </source>
</evidence>
<sequence>MVQTGGVATAGASTANNPNAAGTNPGLVGSPAGGVVNTYVPFRTYGFQFFEGARKAVELRRASGLPQTTIPLGGLQGIAGPEGQQTVNNPVPERYQLGPGDSLIVRYSSPTMEPKTAEVQVDTRGYVVIPETGTQVVARGQTLSQFESRLRQEMATSIRNVTLSVTLKELRTISIVILGDSYAPGTYQVPSSVTMFSALYASGGPADTGSMRRILLRRANTPTRVIDLYRFFIKGDASQDVPIQPGDVIQIEPSEARVEARGEVKRPAIYELLPTEHLKDLLSYAGGIRANAVAQKVSVQTVRPGVARQLIDVNLLRNGTADNPSLFDGDVVDVFSIRADVTNMVTIDGDVDQPRQFQITPGMRVSTLVENARGVRPDASLARADLFRLNPDYSLTLIPINLGQALRHDLNADVVLKPNDRLVVYKVSELQWTGEHQVEIIGAVQRPGAFVRAQGMTIRDLLIQAGGLLPDAYGDVAFLQRRNADGTPGQLFRLNIGRIANGDTRQNLVLEDRDVLRISTLQEFQAQPDQLVEIAGAVQRPGQFPRSANMTVRDLLQLAGNETLDASSRIFLQRTQPNGLPGQLFQLDLGRVRSGDPTQNLPLEPRDRLTLYTISQIGFVGPQTVEVSGAVQRPNVFPRSTNMRVGDLIALAGGVMPNTYLDRAYLQRTNPDNTPGPMLVVDLQAVLAGNPAANILLEDRDKLNVFTKEMAQVQGDKTVEITGSVQRPAIYPRSANMTVKDLIEFSGGLTPKAYLEKAWLQRVNPDNTQGPLVPLDLRQVMAGDPKANLVLQDRDRLSVYTKEMVSFHVDELVEIKGAVQRPSVFPKSSNMTLKDLFELAGGPLPTAADTVEIAHAYTPRGTPFQRIRLADILSGVPSANAQLQSGDVVILAEKSDVRVRPRVVTVLGQVAFPGPYLLTGSDDRLSNVIKRAGGLTANAFPDGAEFDRDPSKLATPLQLKIQPDLAETLRLVSEDEYKRAAALADMDRLRIVFSNGSSINGATSPILPGGIPGAQGPTTGISVDNALGHALSSEAATKARVLGPKELLPSGNLNVNLSGAVRHPGSHDDTVLQDGDVIIIPEMPTTVSVTGAVVRSSSIVFEEGKGLDYYLQKAAGMTNDADPKSTIIVRASGALDRYRKGVRIRAGDNILVPTKVQAIRLAERQNALATITQSVTSAGITLALIRSLTR</sequence>
<feature type="domain" description="Soluble ligand binding" evidence="17">
    <location>
        <begin position="438"/>
        <end position="488"/>
    </location>
</feature>
<keyword evidence="6" id="KW-0812">Transmembrane</keyword>
<keyword evidence="7" id="KW-0732">Signal</keyword>
<dbReference type="GO" id="GO:0015159">
    <property type="term" value="F:polysaccharide transmembrane transporter activity"/>
    <property type="evidence" value="ECO:0007669"/>
    <property type="project" value="InterPro"/>
</dbReference>
<keyword evidence="3" id="KW-0813">Transport</keyword>
<feature type="domain" description="Soluble ligand binding" evidence="17">
    <location>
        <begin position="262"/>
        <end position="299"/>
    </location>
</feature>
<feature type="domain" description="Soluble ligand binding" evidence="17">
    <location>
        <begin position="903"/>
        <end position="939"/>
    </location>
</feature>
<feature type="domain" description="Soluble ligand binding" evidence="17">
    <location>
        <begin position="344"/>
        <end position="391"/>
    </location>
</feature>
<keyword evidence="5" id="KW-0762">Sugar transport</keyword>
<dbReference type="Gene3D" id="3.10.560.10">
    <property type="entry name" value="Outer membrane lipoprotein wza domain like"/>
    <property type="match status" value="10"/>
</dbReference>
<dbReference type="eggNOG" id="COG1596">
    <property type="taxonomic scope" value="Bacteria"/>
</dbReference>
<dbReference type="InterPro" id="IPR054765">
    <property type="entry name" value="SLBB_dom"/>
</dbReference>
<feature type="domain" description="Soluble ligand binding" evidence="17">
    <location>
        <begin position="719"/>
        <end position="771"/>
    </location>
</feature>
<evidence type="ECO:0000256" key="4">
    <source>
        <dbReference type="ARBA" id="ARBA00022452"/>
    </source>
</evidence>
<evidence type="ECO:0000256" key="13">
    <source>
        <dbReference type="ARBA" id="ARBA00023237"/>
    </source>
</evidence>
<keyword evidence="13" id="KW-0998">Cell outer membrane</keyword>
<dbReference type="KEGG" id="fgi:OP10G_3254"/>
<dbReference type="Pfam" id="PF10531">
    <property type="entry name" value="SLBB"/>
    <property type="match status" value="8"/>
</dbReference>
<evidence type="ECO:0000259" key="18">
    <source>
        <dbReference type="Pfam" id="PF22461"/>
    </source>
</evidence>
<evidence type="ECO:0000256" key="5">
    <source>
        <dbReference type="ARBA" id="ARBA00022597"/>
    </source>
</evidence>
<comment type="subcellular location">
    <subcellularLocation>
        <location evidence="1">Cell outer membrane</location>
        <topology evidence="1">Multi-pass membrane protein</topology>
    </subcellularLocation>
</comment>
<dbReference type="InterPro" id="IPR003715">
    <property type="entry name" value="Poly_export_N"/>
</dbReference>
<gene>
    <name evidence="19" type="ORF">OP10G_3254</name>
</gene>
<evidence type="ECO:0000256" key="9">
    <source>
        <dbReference type="ARBA" id="ARBA00023065"/>
    </source>
</evidence>
<dbReference type="InterPro" id="IPR049712">
    <property type="entry name" value="Poly_export"/>
</dbReference>
<protein>
    <submittedName>
        <fullName evidence="19">Polysaccharide export periplasmic protein</fullName>
    </submittedName>
</protein>
<evidence type="ECO:0000256" key="7">
    <source>
        <dbReference type="ARBA" id="ARBA00022729"/>
    </source>
</evidence>
<dbReference type="Pfam" id="PF22461">
    <property type="entry name" value="SLBB_2"/>
    <property type="match status" value="1"/>
</dbReference>
<feature type="domain" description="SLBB" evidence="18">
    <location>
        <begin position="812"/>
        <end position="890"/>
    </location>
</feature>
<dbReference type="HOGENOM" id="CLU_271885_0_0_0"/>
<evidence type="ECO:0000256" key="3">
    <source>
        <dbReference type="ARBA" id="ARBA00022448"/>
    </source>
</evidence>
<evidence type="ECO:0000256" key="6">
    <source>
        <dbReference type="ARBA" id="ARBA00022692"/>
    </source>
</evidence>
<feature type="domain" description="Soluble ligand binding" evidence="17">
    <location>
        <begin position="625"/>
        <end position="679"/>
    </location>
</feature>
<evidence type="ECO:0000256" key="15">
    <source>
        <dbReference type="SAM" id="MobiDB-lite"/>
    </source>
</evidence>
<keyword evidence="9" id="KW-0406">Ion transport</keyword>
<evidence type="ECO:0000256" key="1">
    <source>
        <dbReference type="ARBA" id="ARBA00004571"/>
    </source>
</evidence>
<keyword evidence="8" id="KW-0625">Polysaccharide transport</keyword>
<evidence type="ECO:0000256" key="8">
    <source>
        <dbReference type="ARBA" id="ARBA00023047"/>
    </source>
</evidence>
<evidence type="ECO:0000313" key="20">
    <source>
        <dbReference type="Proteomes" id="UP000027982"/>
    </source>
</evidence>
<reference evidence="19 20" key="1">
    <citation type="journal article" date="2014" name="PLoS ONE">
        <title>The first complete genome sequence of the class fimbriimonadia in the phylum armatimonadetes.</title>
        <authorList>
            <person name="Hu Z.Y."/>
            <person name="Wang Y.Z."/>
            <person name="Im W.T."/>
            <person name="Wang S.Y."/>
            <person name="Zhao G.P."/>
            <person name="Zheng H.J."/>
            <person name="Quan Z.X."/>
        </authorList>
    </citation>
    <scope>NUCLEOTIDE SEQUENCE [LARGE SCALE GENOMIC DNA]</scope>
    <source>
        <strain evidence="19">Gsoil 348</strain>
    </source>
</reference>
<accession>A0A068NTG3</accession>
<feature type="compositionally biased region" description="Low complexity" evidence="15">
    <location>
        <begin position="1"/>
        <end position="26"/>
    </location>
</feature>
<keyword evidence="20" id="KW-1185">Reference proteome</keyword>
<organism evidence="19 20">
    <name type="scientific">Fimbriimonas ginsengisoli Gsoil 348</name>
    <dbReference type="NCBI Taxonomy" id="661478"/>
    <lineage>
        <taxon>Bacteria</taxon>
        <taxon>Bacillati</taxon>
        <taxon>Armatimonadota</taxon>
        <taxon>Fimbriimonadia</taxon>
        <taxon>Fimbriimonadales</taxon>
        <taxon>Fimbriimonadaceae</taxon>
        <taxon>Fimbriimonas</taxon>
    </lineage>
</organism>
<evidence type="ECO:0000259" key="16">
    <source>
        <dbReference type="Pfam" id="PF02563"/>
    </source>
</evidence>
<dbReference type="InterPro" id="IPR019554">
    <property type="entry name" value="Soluble_ligand-bd"/>
</dbReference>
<dbReference type="STRING" id="661478.OP10G_3254"/>
<feature type="domain" description="Soluble ligand binding" evidence="17">
    <location>
        <begin position="184"/>
        <end position="221"/>
    </location>
</feature>
<evidence type="ECO:0000256" key="2">
    <source>
        <dbReference type="ARBA" id="ARBA00009450"/>
    </source>
</evidence>
<keyword evidence="4" id="KW-1134">Transmembrane beta strand</keyword>
<feature type="region of interest" description="Disordered" evidence="15">
    <location>
        <begin position="1"/>
        <end position="30"/>
    </location>
</feature>
<proteinExistence type="inferred from homology"/>
<dbReference type="Proteomes" id="UP000027982">
    <property type="component" value="Chromosome"/>
</dbReference>
<comment type="similarity">
    <text evidence="2">Belongs to the BexD/CtrA/VexA family.</text>
</comment>
<feature type="domain" description="Soluble ligand binding" evidence="17">
    <location>
        <begin position="532"/>
        <end position="579"/>
    </location>
</feature>
<keyword evidence="14" id="KW-0449">Lipoprotein</keyword>